<accession>V5ZCP0</accession>
<name>V5ZCP0_9GAMM</name>
<dbReference type="Pfam" id="PF26362">
    <property type="entry name" value="DUF8093"/>
    <property type="match status" value="1"/>
</dbReference>
<sequence length="449" mass="49195">MRKRQSGRDVLGLAENPGVKRQVFDEINHGRLLAIDEVFAVWAPLKHPFYIDEKGKLQRYPGSYLPAMYPVACIIRRYEEMVSRYARRPRPTTLPSRQNLTKKSPLQQAIATVAATVVATVDSMRPMTKAERWQERKYLIDRGSRSIYPDAMIAARRLAENNIAVEKAKLAQNIYGVKGNAINALKSMPDVPEGWTDISNDNNALSSLGLTPKMLYDQSENPDFFARVYSPDKSIFGSEMNPTLVFRGSRAPELSAGIGDVAKKVLFEGDYSGIKNINDWTNNINQGSGFNSDYYRKAVKIGMKLSKLPNGIDISGHSLGGGMASAASIASGKPAWTFNAAGVNAGTVEKYGGNLVGSARNIQAYRVEGELLTKIQEVNLLEDYKSVNGNLNLLSAKEGVSSAIPDAVGMKHTLPGGKGSLLDRHGIDQAIDCIEDQKDEDIATIRGRI</sequence>
<feature type="domain" description="DUF8093" evidence="1">
    <location>
        <begin position="2"/>
        <end position="92"/>
    </location>
</feature>
<dbReference type="InterPro" id="IPR029058">
    <property type="entry name" value="AB_hydrolase_fold"/>
</dbReference>
<organism evidence="2 3">
    <name type="scientific">Erwinia piriflorinigrans CFBP 5888</name>
    <dbReference type="NCBI Taxonomy" id="1161919"/>
    <lineage>
        <taxon>Bacteria</taxon>
        <taxon>Pseudomonadati</taxon>
        <taxon>Pseudomonadota</taxon>
        <taxon>Gammaproteobacteria</taxon>
        <taxon>Enterobacterales</taxon>
        <taxon>Erwiniaceae</taxon>
        <taxon>Erwinia</taxon>
    </lineage>
</organism>
<dbReference type="InterPro" id="IPR058406">
    <property type="entry name" value="DUF8093"/>
</dbReference>
<evidence type="ECO:0000259" key="1">
    <source>
        <dbReference type="Pfam" id="PF26362"/>
    </source>
</evidence>
<dbReference type="SUPFAM" id="SSF53474">
    <property type="entry name" value="alpha/beta-Hydrolases"/>
    <property type="match status" value="1"/>
</dbReference>
<dbReference type="AlphaFoldDB" id="V5ZCP0"/>
<proteinExistence type="predicted"/>
<gene>
    <name evidence="2" type="ORF">EPIR_3647</name>
</gene>
<reference evidence="2 3" key="1">
    <citation type="journal article" date="2013" name="Syst. Appl. Microbiol.">
        <title>Phylogenetic position and virulence apparatus of the pear flower necrosis pathogen Erwinia piriflorinigrans CFBP 5888T as assessed by comparative genomics.</title>
        <authorList>
            <person name="Smits T.H."/>
            <person name="Rezzonico F."/>
            <person name="Lopez M.M."/>
            <person name="Blom J."/>
            <person name="Goesmann A."/>
            <person name="Frey J.E."/>
            <person name="Duffy B."/>
        </authorList>
    </citation>
    <scope>NUCLEOTIDE SEQUENCE [LARGE SCALE GENOMIC DNA]</scope>
    <source>
        <strain evidence="3">CFBP5888</strain>
    </source>
</reference>
<protein>
    <recommendedName>
        <fullName evidence="1">DUF8093 domain-containing protein</fullName>
    </recommendedName>
</protein>
<keyword evidence="3" id="KW-1185">Reference proteome</keyword>
<comment type="caution">
    <text evidence="2">The sequence shown here is derived from an EMBL/GenBank/DDBJ whole genome shotgun (WGS) entry which is preliminary data.</text>
</comment>
<dbReference type="STRING" id="1161919.EPIR_3647"/>
<evidence type="ECO:0000313" key="3">
    <source>
        <dbReference type="Proteomes" id="UP000018217"/>
    </source>
</evidence>
<dbReference type="EMBL" id="CAHS01000022">
    <property type="protein sequence ID" value="CCG89010.1"/>
    <property type="molecule type" value="Genomic_DNA"/>
</dbReference>
<dbReference type="Pfam" id="PF26363">
    <property type="entry name" value="Phospholipase-like"/>
    <property type="match status" value="1"/>
</dbReference>
<dbReference type="Proteomes" id="UP000018217">
    <property type="component" value="Unassembled WGS sequence"/>
</dbReference>
<evidence type="ECO:0000313" key="2">
    <source>
        <dbReference type="EMBL" id="CCG89010.1"/>
    </source>
</evidence>